<proteinExistence type="inferred from homology"/>
<reference evidence="7 8" key="1">
    <citation type="journal article" date="1992" name="Lakartidningen">
        <title>[Penicillin V and not amoxicillin is the first choice preparation in acute otitis].</title>
        <authorList>
            <person name="Kamme C."/>
            <person name="Lundgren K."/>
            <person name="Prellner K."/>
        </authorList>
    </citation>
    <scope>NUCLEOTIDE SEQUENCE [LARGE SCALE GENOMIC DNA]</scope>
    <source>
        <strain evidence="7 8">PC5538III-hc</strain>
    </source>
</reference>
<feature type="transmembrane region" description="Helical" evidence="6">
    <location>
        <begin position="205"/>
        <end position="228"/>
    </location>
</feature>
<dbReference type="PANTHER" id="PTHR16119">
    <property type="entry name" value="TRANSMEMBRANE PROTEIN 144"/>
    <property type="match status" value="1"/>
</dbReference>
<dbReference type="PANTHER" id="PTHR16119:SF17">
    <property type="entry name" value="TRANSMEMBRANE PROTEIN 144"/>
    <property type="match status" value="1"/>
</dbReference>
<feature type="transmembrane region" description="Helical" evidence="6">
    <location>
        <begin position="263"/>
        <end position="290"/>
    </location>
</feature>
<feature type="transmembrane region" description="Helical" evidence="6">
    <location>
        <begin position="6"/>
        <end position="24"/>
    </location>
</feature>
<dbReference type="GO" id="GO:0016020">
    <property type="term" value="C:membrane"/>
    <property type="evidence" value="ECO:0007669"/>
    <property type="project" value="UniProtKB-SubCell"/>
</dbReference>
<comment type="similarity">
    <text evidence="2">Belongs to the GRP transporter (TC 2.A.7.5) family.</text>
</comment>
<evidence type="ECO:0000313" key="8">
    <source>
        <dbReference type="Proteomes" id="UP000323176"/>
    </source>
</evidence>
<feature type="transmembrane region" description="Helical" evidence="6">
    <location>
        <begin position="132"/>
        <end position="151"/>
    </location>
</feature>
<protein>
    <submittedName>
        <fullName evidence="7">Uncharacterized protein</fullName>
    </submittedName>
</protein>
<evidence type="ECO:0000256" key="1">
    <source>
        <dbReference type="ARBA" id="ARBA00004141"/>
    </source>
</evidence>
<evidence type="ECO:0000256" key="3">
    <source>
        <dbReference type="ARBA" id="ARBA00022692"/>
    </source>
</evidence>
<feature type="transmembrane region" description="Helical" evidence="6">
    <location>
        <begin position="240"/>
        <end position="257"/>
    </location>
</feature>
<evidence type="ECO:0000256" key="6">
    <source>
        <dbReference type="SAM" id="Phobius"/>
    </source>
</evidence>
<comment type="caution">
    <text evidence="7">The sequence shown here is derived from an EMBL/GenBank/DDBJ whole genome shotgun (WGS) entry which is preliminary data.</text>
</comment>
<gene>
    <name evidence="7" type="ORF">EPJ72_11155</name>
</gene>
<feature type="transmembrane region" description="Helical" evidence="6">
    <location>
        <begin position="74"/>
        <end position="96"/>
    </location>
</feature>
<feature type="transmembrane region" description="Helical" evidence="6">
    <location>
        <begin position="302"/>
        <end position="324"/>
    </location>
</feature>
<evidence type="ECO:0000256" key="4">
    <source>
        <dbReference type="ARBA" id="ARBA00022989"/>
    </source>
</evidence>
<keyword evidence="5 6" id="KW-0472">Membrane</keyword>
<dbReference type="OrthoDB" id="110585at2"/>
<sequence>MKNDLFPIIMVLISAFMWGSWGQFIKKVSQWSIRMFMFMLYFFSLILTWTVLLINSGISGYVELFNLIQETPKLFLYPILGGIIYTFGMWFNIIAVDIAGLSITYIIFTSISMLLGTTLSILAGGLPDGTPVYSVLLGAILILISVFFCGYSSKAKENNSKTSNKVSIKTVLLYGVISGFFISAYPFFMTLSIKTDLNNVGLNSYQYMALLSCGSMITAILVCLIPLIKSKELVPALKVPKIYFVFAALSAIMHYGGNILNSVYASLVGLAISWPLGQSMALWAVLWGVIYGEYKNAPFKSILSIILAVIFIILGTLSITLTVYS</sequence>
<comment type="subcellular location">
    <subcellularLocation>
        <location evidence="1">Membrane</location>
        <topology evidence="1">Multi-pass membrane protein</topology>
    </subcellularLocation>
</comment>
<evidence type="ECO:0000313" key="7">
    <source>
        <dbReference type="EMBL" id="TXJ37257.1"/>
    </source>
</evidence>
<feature type="transmembrane region" description="Helical" evidence="6">
    <location>
        <begin position="36"/>
        <end position="54"/>
    </location>
</feature>
<dbReference type="GO" id="GO:0015144">
    <property type="term" value="F:carbohydrate transmembrane transporter activity"/>
    <property type="evidence" value="ECO:0007669"/>
    <property type="project" value="InterPro"/>
</dbReference>
<name>A0A5C8EGT2_BRAPL</name>
<dbReference type="AlphaFoldDB" id="A0A5C8EGT2"/>
<feature type="transmembrane region" description="Helical" evidence="6">
    <location>
        <begin position="103"/>
        <end position="126"/>
    </location>
</feature>
<feature type="transmembrane region" description="Helical" evidence="6">
    <location>
        <begin position="171"/>
        <end position="193"/>
    </location>
</feature>
<keyword evidence="4 6" id="KW-1133">Transmembrane helix</keyword>
<keyword evidence="3 6" id="KW-0812">Transmembrane</keyword>
<evidence type="ECO:0000256" key="5">
    <source>
        <dbReference type="ARBA" id="ARBA00023136"/>
    </source>
</evidence>
<dbReference type="EMBL" id="SAXY01000066">
    <property type="protein sequence ID" value="TXJ37257.1"/>
    <property type="molecule type" value="Genomic_DNA"/>
</dbReference>
<evidence type="ECO:0000256" key="2">
    <source>
        <dbReference type="ARBA" id="ARBA00006117"/>
    </source>
</evidence>
<organism evidence="7 8">
    <name type="scientific">Brachyspira pilosicoli</name>
    <name type="common">Serpulina pilosicoli</name>
    <dbReference type="NCBI Taxonomy" id="52584"/>
    <lineage>
        <taxon>Bacteria</taxon>
        <taxon>Pseudomonadati</taxon>
        <taxon>Spirochaetota</taxon>
        <taxon>Spirochaetia</taxon>
        <taxon>Brachyspirales</taxon>
        <taxon>Brachyspiraceae</taxon>
        <taxon>Brachyspira</taxon>
    </lineage>
</organism>
<dbReference type="Proteomes" id="UP000323176">
    <property type="component" value="Unassembled WGS sequence"/>
</dbReference>
<accession>A0A5C8EGT2</accession>
<dbReference type="RefSeq" id="WP_147732217.1">
    <property type="nucleotide sequence ID" value="NZ_JAWLPT010000001.1"/>
</dbReference>
<dbReference type="InterPro" id="IPR010651">
    <property type="entry name" value="Sugar_transport"/>
</dbReference>